<dbReference type="GO" id="GO:0004673">
    <property type="term" value="F:protein histidine kinase activity"/>
    <property type="evidence" value="ECO:0007669"/>
    <property type="project" value="UniProtKB-EC"/>
</dbReference>
<keyword evidence="11 12" id="KW-0472">Membrane</keyword>
<evidence type="ECO:0000256" key="2">
    <source>
        <dbReference type="ARBA" id="ARBA00004651"/>
    </source>
</evidence>
<protein>
    <recommendedName>
        <fullName evidence="3">histidine kinase</fullName>
        <ecNumber evidence="3">2.7.13.3</ecNumber>
    </recommendedName>
</protein>
<keyword evidence="7 12" id="KW-0812">Transmembrane</keyword>
<dbReference type="EMBL" id="JBBMFD010000003">
    <property type="protein sequence ID" value="MEQ2439784.1"/>
    <property type="molecule type" value="Genomic_DNA"/>
</dbReference>
<comment type="subcellular location">
    <subcellularLocation>
        <location evidence="2">Cell membrane</location>
        <topology evidence="2">Multi-pass membrane protein</topology>
    </subcellularLocation>
</comment>
<gene>
    <name evidence="14" type="ORF">WMO26_02970</name>
</gene>
<evidence type="ECO:0000256" key="10">
    <source>
        <dbReference type="ARBA" id="ARBA00023012"/>
    </source>
</evidence>
<dbReference type="Proteomes" id="UP001489509">
    <property type="component" value="Unassembled WGS sequence"/>
</dbReference>
<evidence type="ECO:0000256" key="8">
    <source>
        <dbReference type="ARBA" id="ARBA00022777"/>
    </source>
</evidence>
<dbReference type="PANTHER" id="PTHR45453">
    <property type="entry name" value="PHOSPHATE REGULON SENSOR PROTEIN PHOR"/>
    <property type="match status" value="1"/>
</dbReference>
<evidence type="ECO:0000256" key="12">
    <source>
        <dbReference type="SAM" id="Phobius"/>
    </source>
</evidence>
<evidence type="ECO:0000256" key="6">
    <source>
        <dbReference type="ARBA" id="ARBA00022679"/>
    </source>
</evidence>
<organism evidence="14 15">
    <name type="scientific">Solibaculum intestinale</name>
    <dbReference type="NCBI Taxonomy" id="3133165"/>
    <lineage>
        <taxon>Bacteria</taxon>
        <taxon>Bacillati</taxon>
        <taxon>Bacillota</taxon>
        <taxon>Clostridia</taxon>
        <taxon>Eubacteriales</taxon>
        <taxon>Oscillospiraceae</taxon>
        <taxon>Solibaculum</taxon>
    </lineage>
</organism>
<keyword evidence="5" id="KW-0597">Phosphoprotein</keyword>
<dbReference type="PRINTS" id="PR00344">
    <property type="entry name" value="BCTRLSENSOR"/>
</dbReference>
<keyword evidence="15" id="KW-1185">Reference proteome</keyword>
<evidence type="ECO:0000256" key="3">
    <source>
        <dbReference type="ARBA" id="ARBA00012438"/>
    </source>
</evidence>
<evidence type="ECO:0000256" key="5">
    <source>
        <dbReference type="ARBA" id="ARBA00022553"/>
    </source>
</evidence>
<proteinExistence type="predicted"/>
<evidence type="ECO:0000256" key="11">
    <source>
        <dbReference type="ARBA" id="ARBA00023136"/>
    </source>
</evidence>
<evidence type="ECO:0000256" key="1">
    <source>
        <dbReference type="ARBA" id="ARBA00000085"/>
    </source>
</evidence>
<feature type="transmembrane region" description="Helical" evidence="12">
    <location>
        <begin position="12"/>
        <end position="31"/>
    </location>
</feature>
<evidence type="ECO:0000256" key="7">
    <source>
        <dbReference type="ARBA" id="ARBA00022692"/>
    </source>
</evidence>
<dbReference type="Pfam" id="PF02518">
    <property type="entry name" value="HATPase_c"/>
    <property type="match status" value="1"/>
</dbReference>
<comment type="caution">
    <text evidence="14">The sequence shown here is derived from an EMBL/GenBank/DDBJ whole genome shotgun (WGS) entry which is preliminary data.</text>
</comment>
<feature type="transmembrane region" description="Helical" evidence="12">
    <location>
        <begin position="37"/>
        <end position="59"/>
    </location>
</feature>
<evidence type="ECO:0000313" key="15">
    <source>
        <dbReference type="Proteomes" id="UP001489509"/>
    </source>
</evidence>
<dbReference type="InterPro" id="IPR005467">
    <property type="entry name" value="His_kinase_dom"/>
</dbReference>
<dbReference type="InterPro" id="IPR003661">
    <property type="entry name" value="HisK_dim/P_dom"/>
</dbReference>
<feature type="domain" description="Histidine kinase" evidence="13">
    <location>
        <begin position="126"/>
        <end position="331"/>
    </location>
</feature>
<sequence length="335" mass="38019">MKFRSFLRDKAVLLTACFLALVFVLIFLSVLRVPGYSIGFIAGVLLLAMVMGLLAEYLYKRAYYRQVEKHLEALDKKFLLMELLERPSFAEGEILFDTLRQTGKAMNDEIAFYKRQSTGYREFIETWVHEVKTPIASSLLLIENHPDEVTRSIGEEIGKIDGFVEQALYYSRSNSVEKDYLVKKSSLKEMVYGAVRRHASALIENKVTVSVEDVDLTVYTDVKWVDFILGQLFVNSIKYKQDPARIRIYAQEWDNRIALYIADNGIGMSEADAARAFEKGFTGENGRRYAKSTGMGLYLCRKLCDKLGLSITLTSCPGSGTTVRIVFPKGTMHLL</sequence>
<keyword evidence="6 14" id="KW-0808">Transferase</keyword>
<keyword evidence="9 12" id="KW-1133">Transmembrane helix</keyword>
<dbReference type="SMART" id="SM00387">
    <property type="entry name" value="HATPase_c"/>
    <property type="match status" value="1"/>
</dbReference>
<dbReference type="EC" id="2.7.13.3" evidence="3"/>
<dbReference type="SUPFAM" id="SSF55874">
    <property type="entry name" value="ATPase domain of HSP90 chaperone/DNA topoisomerase II/histidine kinase"/>
    <property type="match status" value="1"/>
</dbReference>
<evidence type="ECO:0000256" key="4">
    <source>
        <dbReference type="ARBA" id="ARBA00022475"/>
    </source>
</evidence>
<keyword evidence="8 14" id="KW-0418">Kinase</keyword>
<name>A0ABV1DYU1_9FIRM</name>
<accession>A0ABV1DYU1</accession>
<dbReference type="InterPro" id="IPR004358">
    <property type="entry name" value="Sig_transdc_His_kin-like_C"/>
</dbReference>
<dbReference type="PANTHER" id="PTHR45453:SF2">
    <property type="entry name" value="HISTIDINE KINASE"/>
    <property type="match status" value="1"/>
</dbReference>
<dbReference type="Gene3D" id="3.30.565.10">
    <property type="entry name" value="Histidine kinase-like ATPase, C-terminal domain"/>
    <property type="match status" value="1"/>
</dbReference>
<evidence type="ECO:0000259" key="13">
    <source>
        <dbReference type="PROSITE" id="PS50109"/>
    </source>
</evidence>
<evidence type="ECO:0000313" key="14">
    <source>
        <dbReference type="EMBL" id="MEQ2439784.1"/>
    </source>
</evidence>
<dbReference type="InterPro" id="IPR036890">
    <property type="entry name" value="HATPase_C_sf"/>
</dbReference>
<dbReference type="InterPro" id="IPR003594">
    <property type="entry name" value="HATPase_dom"/>
</dbReference>
<dbReference type="CDD" id="cd00082">
    <property type="entry name" value="HisKA"/>
    <property type="match status" value="1"/>
</dbReference>
<evidence type="ECO:0000256" key="9">
    <source>
        <dbReference type="ARBA" id="ARBA00022989"/>
    </source>
</evidence>
<keyword evidence="10" id="KW-0902">Two-component regulatory system</keyword>
<dbReference type="PROSITE" id="PS50109">
    <property type="entry name" value="HIS_KIN"/>
    <property type="match status" value="1"/>
</dbReference>
<comment type="catalytic activity">
    <reaction evidence="1">
        <text>ATP + protein L-histidine = ADP + protein N-phospho-L-histidine.</text>
        <dbReference type="EC" id="2.7.13.3"/>
    </reaction>
</comment>
<dbReference type="RefSeq" id="WP_349218050.1">
    <property type="nucleotide sequence ID" value="NZ_JBBMFD010000003.1"/>
</dbReference>
<keyword evidence="4" id="KW-1003">Cell membrane</keyword>
<dbReference type="InterPro" id="IPR050351">
    <property type="entry name" value="BphY/WalK/GraS-like"/>
</dbReference>
<reference evidence="14 15" key="1">
    <citation type="submission" date="2024-03" db="EMBL/GenBank/DDBJ databases">
        <title>Human intestinal bacterial collection.</title>
        <authorList>
            <person name="Pauvert C."/>
            <person name="Hitch T.C.A."/>
            <person name="Clavel T."/>
        </authorList>
    </citation>
    <scope>NUCLEOTIDE SEQUENCE [LARGE SCALE GENOMIC DNA]</scope>
    <source>
        <strain evidence="14 15">CLA-JM-H44</strain>
    </source>
</reference>